<dbReference type="GO" id="GO:0003700">
    <property type="term" value="F:DNA-binding transcription factor activity"/>
    <property type="evidence" value="ECO:0007669"/>
    <property type="project" value="TreeGrafter"/>
</dbReference>
<dbReference type="CDD" id="cd06267">
    <property type="entry name" value="PBP1_LacI_sugar_binding-like"/>
    <property type="match status" value="1"/>
</dbReference>
<comment type="caution">
    <text evidence="5">The sequence shown here is derived from an EMBL/GenBank/DDBJ whole genome shotgun (WGS) entry which is preliminary data.</text>
</comment>
<dbReference type="EMBL" id="QEKH01000012">
    <property type="protein sequence ID" value="PVY42097.1"/>
    <property type="molecule type" value="Genomic_DNA"/>
</dbReference>
<dbReference type="SMART" id="SM00354">
    <property type="entry name" value="HTH_LACI"/>
    <property type="match status" value="1"/>
</dbReference>
<accession>A0A2U1B0R9</accession>
<dbReference type="CDD" id="cd01392">
    <property type="entry name" value="HTH_LacI"/>
    <property type="match status" value="1"/>
</dbReference>
<evidence type="ECO:0000256" key="1">
    <source>
        <dbReference type="ARBA" id="ARBA00023015"/>
    </source>
</evidence>
<keyword evidence="3" id="KW-0804">Transcription</keyword>
<dbReference type="GO" id="GO:0000976">
    <property type="term" value="F:transcription cis-regulatory region binding"/>
    <property type="evidence" value="ECO:0007669"/>
    <property type="project" value="TreeGrafter"/>
</dbReference>
<dbReference type="PANTHER" id="PTHR30146">
    <property type="entry name" value="LACI-RELATED TRANSCRIPTIONAL REPRESSOR"/>
    <property type="match status" value="1"/>
</dbReference>
<protein>
    <submittedName>
        <fullName evidence="5">LacI family transcriptional regulator</fullName>
    </submittedName>
</protein>
<feature type="domain" description="HTH lacI-type" evidence="4">
    <location>
        <begin position="19"/>
        <end position="73"/>
    </location>
</feature>
<dbReference type="Gene3D" id="3.40.50.2300">
    <property type="match status" value="2"/>
</dbReference>
<dbReference type="Pfam" id="PF00356">
    <property type="entry name" value="LacI"/>
    <property type="match status" value="1"/>
</dbReference>
<reference evidence="5 6" key="1">
    <citation type="submission" date="2018-04" db="EMBL/GenBank/DDBJ databases">
        <title>Genomic Encyclopedia of Type Strains, Phase IV (KMG-IV): sequencing the most valuable type-strain genomes for metagenomic binning, comparative biology and taxonomic classification.</title>
        <authorList>
            <person name="Goeker M."/>
        </authorList>
    </citation>
    <scope>NUCLEOTIDE SEQUENCE [LARGE SCALE GENOMIC DNA]</scope>
    <source>
        <strain evidence="5 6">DSM 14823</strain>
    </source>
</reference>
<dbReference type="InterPro" id="IPR000843">
    <property type="entry name" value="HTH_LacI"/>
</dbReference>
<dbReference type="SUPFAM" id="SSF53822">
    <property type="entry name" value="Periplasmic binding protein-like I"/>
    <property type="match status" value="1"/>
</dbReference>
<evidence type="ECO:0000256" key="2">
    <source>
        <dbReference type="ARBA" id="ARBA00023125"/>
    </source>
</evidence>
<dbReference type="PANTHER" id="PTHR30146:SF109">
    <property type="entry name" value="HTH-TYPE TRANSCRIPTIONAL REGULATOR GALS"/>
    <property type="match status" value="1"/>
</dbReference>
<dbReference type="RefSeq" id="WP_165832958.1">
    <property type="nucleotide sequence ID" value="NZ_CABMMC010000071.1"/>
</dbReference>
<dbReference type="PROSITE" id="PS50932">
    <property type="entry name" value="HTH_LACI_2"/>
    <property type="match status" value="1"/>
</dbReference>
<sequence length="329" mass="36912">MESGILTDMETRNKNSAAAILEQVAGRAQVSTGTVSRVFNNSSLVPSATRSRVLRAARELGFRPRIGVRNKQIALVTESPDRTVMGGYVNTMTQYLCFALSREGAGITMITEDRIGNLEDCWFDGIIGIAWEDETIRILKAFRNLPVVWLSDEHADSFHCVYVDAHKTGRIAGEYLWNRGHRKIAVIHDNDYIGFNRAEGMRRILDELGAETPPLAFCNDQPLHLAVKRVMDSGCTAVWVTGEDMKSVEVYWLVRELLGKRIPEDLSILGFEHPGMTGFLCPAQTSLVSPLREIAEKAVELVLRDDLKKLEKIEYPVQLIERNSIKNLP</sequence>
<keyword evidence="6" id="KW-1185">Reference proteome</keyword>
<evidence type="ECO:0000313" key="6">
    <source>
        <dbReference type="Proteomes" id="UP000245959"/>
    </source>
</evidence>
<dbReference type="GeneID" id="78295245"/>
<evidence type="ECO:0000313" key="5">
    <source>
        <dbReference type="EMBL" id="PVY42097.1"/>
    </source>
</evidence>
<dbReference type="Pfam" id="PF13377">
    <property type="entry name" value="Peripla_BP_3"/>
    <property type="match status" value="1"/>
</dbReference>
<dbReference type="InterPro" id="IPR010982">
    <property type="entry name" value="Lambda_DNA-bd_dom_sf"/>
</dbReference>
<dbReference type="Gene3D" id="1.10.260.40">
    <property type="entry name" value="lambda repressor-like DNA-binding domains"/>
    <property type="match status" value="1"/>
</dbReference>
<evidence type="ECO:0000259" key="4">
    <source>
        <dbReference type="PROSITE" id="PS50932"/>
    </source>
</evidence>
<name>A0A2U1B0R9_9BACT</name>
<gene>
    <name evidence="5" type="ORF">C8D82_11294</name>
</gene>
<dbReference type="AlphaFoldDB" id="A0A2U1B0R9"/>
<proteinExistence type="predicted"/>
<dbReference type="SUPFAM" id="SSF47413">
    <property type="entry name" value="lambda repressor-like DNA-binding domains"/>
    <property type="match status" value="1"/>
</dbReference>
<keyword evidence="1" id="KW-0805">Transcription regulation</keyword>
<evidence type="ECO:0000256" key="3">
    <source>
        <dbReference type="ARBA" id="ARBA00023163"/>
    </source>
</evidence>
<dbReference type="InterPro" id="IPR028082">
    <property type="entry name" value="Peripla_BP_I"/>
</dbReference>
<organism evidence="5 6">
    <name type="scientific">Victivallis vadensis</name>
    <dbReference type="NCBI Taxonomy" id="172901"/>
    <lineage>
        <taxon>Bacteria</taxon>
        <taxon>Pseudomonadati</taxon>
        <taxon>Lentisphaerota</taxon>
        <taxon>Lentisphaeria</taxon>
        <taxon>Victivallales</taxon>
        <taxon>Victivallaceae</taxon>
        <taxon>Victivallis</taxon>
    </lineage>
</organism>
<keyword evidence="2" id="KW-0238">DNA-binding</keyword>
<dbReference type="Proteomes" id="UP000245959">
    <property type="component" value="Unassembled WGS sequence"/>
</dbReference>
<dbReference type="InterPro" id="IPR046335">
    <property type="entry name" value="LacI/GalR-like_sensor"/>
</dbReference>